<dbReference type="HOGENOM" id="CLU_040274_1_0_9"/>
<feature type="transmembrane region" description="Helical" evidence="6">
    <location>
        <begin position="461"/>
        <end position="486"/>
    </location>
</feature>
<feature type="transmembrane region" description="Helical" evidence="6">
    <location>
        <begin position="434"/>
        <end position="455"/>
    </location>
</feature>
<feature type="transmembrane region" description="Helical" evidence="6">
    <location>
        <begin position="89"/>
        <end position="108"/>
    </location>
</feature>
<dbReference type="EMBL" id="ADLJ01000029">
    <property type="protein sequence ID" value="EHE97662.1"/>
    <property type="molecule type" value="Genomic_DNA"/>
</dbReference>
<evidence type="ECO:0000313" key="7">
    <source>
        <dbReference type="EMBL" id="EHE97662.1"/>
    </source>
</evidence>
<evidence type="ECO:0000313" key="8">
    <source>
        <dbReference type="Proteomes" id="UP000003763"/>
    </source>
</evidence>
<dbReference type="PATRIC" id="fig|742733.3.peg.3908"/>
<evidence type="ECO:0000256" key="6">
    <source>
        <dbReference type="SAM" id="Phobius"/>
    </source>
</evidence>
<feature type="transmembrane region" description="Helical" evidence="6">
    <location>
        <begin position="120"/>
        <end position="139"/>
    </location>
</feature>
<evidence type="ECO:0000256" key="5">
    <source>
        <dbReference type="ARBA" id="ARBA00023136"/>
    </source>
</evidence>
<sequence>MKSKILLNVKYGVLSQIVKTLLQFASRKVFIYFLGIELLGVNSLFASILSILSMTELGVGSAVAYSLYKPIADKDSKKIAGIMCLYRKVYRIIGFVVLGIGIVLLPFIPMMVNTTDNIPFIRVMFFIVLLKTALTYLLYAYSQTFLIASEQKYEVDKTISLFYIITNICEICVLFLIRNFITYLIIEMLCLIGQQYTIYKKAYKQYPDIMCARGVQLKKSEKKEIWKNVYGLSINKFAGAILSSIDNVIISTFISTTVVGIYSNYTMILAAATGIISMVFTSVTANVGRKFADKSISEEHFYIMFYLNFLICGLSTALFYLLINDFISIMFGKDLVLDNVAVLAITINMLVSYMGQTIQVFKDASGIFWYGKYRPLVTCIMNIVFSIILVKPFGIAGVVIATALSRIFTTVWFDPYLVFKHAFSKGTRRYWATYFLYIFVIASAVCLTNLVFTLFKLNSGSIVIFVTKTVISIVLCSIVMLLGTVWMKETKMIFKMILGEKK</sequence>
<feature type="transmembrane region" description="Helical" evidence="6">
    <location>
        <begin position="300"/>
        <end position="323"/>
    </location>
</feature>
<evidence type="ECO:0000256" key="4">
    <source>
        <dbReference type="ARBA" id="ARBA00022989"/>
    </source>
</evidence>
<feature type="transmembrane region" description="Helical" evidence="6">
    <location>
        <begin position="367"/>
        <end position="389"/>
    </location>
</feature>
<keyword evidence="5 6" id="KW-0472">Membrane</keyword>
<dbReference type="eggNOG" id="COG2244">
    <property type="taxonomic scope" value="Bacteria"/>
</dbReference>
<gene>
    <name evidence="7" type="ORF">HMPREF9469_03766</name>
</gene>
<dbReference type="PANTHER" id="PTHR30250">
    <property type="entry name" value="PST FAMILY PREDICTED COLANIC ACID TRANSPORTER"/>
    <property type="match status" value="1"/>
</dbReference>
<keyword evidence="2" id="KW-1003">Cell membrane</keyword>
<comment type="caution">
    <text evidence="7">The sequence shown here is derived from an EMBL/GenBank/DDBJ whole genome shotgun (WGS) entry which is preliminary data.</text>
</comment>
<organism evidence="7 8">
    <name type="scientific">[Clostridium] citroniae WAL-17108</name>
    <dbReference type="NCBI Taxonomy" id="742733"/>
    <lineage>
        <taxon>Bacteria</taxon>
        <taxon>Bacillati</taxon>
        <taxon>Bacillota</taxon>
        <taxon>Clostridia</taxon>
        <taxon>Lachnospirales</taxon>
        <taxon>Lachnospiraceae</taxon>
        <taxon>Enterocloster</taxon>
    </lineage>
</organism>
<feature type="transmembrane region" description="Helical" evidence="6">
    <location>
        <begin position="268"/>
        <end position="288"/>
    </location>
</feature>
<keyword evidence="3 6" id="KW-0812">Transmembrane</keyword>
<evidence type="ECO:0000256" key="3">
    <source>
        <dbReference type="ARBA" id="ARBA00022692"/>
    </source>
</evidence>
<evidence type="ECO:0008006" key="9">
    <source>
        <dbReference type="Google" id="ProtNLM"/>
    </source>
</evidence>
<dbReference type="Proteomes" id="UP000003763">
    <property type="component" value="Unassembled WGS sequence"/>
</dbReference>
<dbReference type="GO" id="GO:0005886">
    <property type="term" value="C:plasma membrane"/>
    <property type="evidence" value="ECO:0007669"/>
    <property type="project" value="UniProtKB-SubCell"/>
</dbReference>
<proteinExistence type="predicted"/>
<dbReference type="RefSeq" id="WP_007865144.1">
    <property type="nucleotide sequence ID" value="NZ_JH376424.1"/>
</dbReference>
<dbReference type="InterPro" id="IPR050833">
    <property type="entry name" value="Poly_Biosynth_Transport"/>
</dbReference>
<feature type="transmembrane region" description="Helical" evidence="6">
    <location>
        <begin position="160"/>
        <end position="177"/>
    </location>
</feature>
<keyword evidence="4 6" id="KW-1133">Transmembrane helix</keyword>
<dbReference type="AlphaFoldDB" id="G5HMF4"/>
<protein>
    <recommendedName>
        <fullName evidence="9">Polysaccharide biosynthesis protein C-terminal domain-containing protein</fullName>
    </recommendedName>
</protein>
<feature type="transmembrane region" description="Helical" evidence="6">
    <location>
        <begin position="335"/>
        <end position="355"/>
    </location>
</feature>
<evidence type="ECO:0000256" key="2">
    <source>
        <dbReference type="ARBA" id="ARBA00022475"/>
    </source>
</evidence>
<dbReference type="PANTHER" id="PTHR30250:SF11">
    <property type="entry name" value="O-ANTIGEN TRANSPORTER-RELATED"/>
    <property type="match status" value="1"/>
</dbReference>
<evidence type="ECO:0000256" key="1">
    <source>
        <dbReference type="ARBA" id="ARBA00004651"/>
    </source>
</evidence>
<name>G5HMF4_9FIRM</name>
<accession>G5HMF4</accession>
<reference evidence="7 8" key="1">
    <citation type="submission" date="2011-08" db="EMBL/GenBank/DDBJ databases">
        <title>The Genome Sequence of Clostridium citroniae WAL-17108.</title>
        <authorList>
            <consortium name="The Broad Institute Genome Sequencing Platform"/>
            <person name="Earl A."/>
            <person name="Ward D."/>
            <person name="Feldgarden M."/>
            <person name="Gevers D."/>
            <person name="Finegold S.M."/>
            <person name="Summanen P.H."/>
            <person name="Molitoris D.R."/>
            <person name="Vaisanen M.L."/>
            <person name="Daigneault M."/>
            <person name="Allen-Vercoe E."/>
            <person name="Young S.K."/>
            <person name="Zeng Q."/>
            <person name="Gargeya S."/>
            <person name="Fitzgerald M."/>
            <person name="Haas B."/>
            <person name="Abouelleil A."/>
            <person name="Alvarado L."/>
            <person name="Arachchi H.M."/>
            <person name="Berlin A."/>
            <person name="Brown A."/>
            <person name="Chapman S.B."/>
            <person name="Chen Z."/>
            <person name="Dunbar C."/>
            <person name="Freedman E."/>
            <person name="Gearin G."/>
            <person name="Gellesch M."/>
            <person name="Goldberg J."/>
            <person name="Griggs A."/>
            <person name="Gujja S."/>
            <person name="Heiman D."/>
            <person name="Howarth C."/>
            <person name="Larson L."/>
            <person name="Lui A."/>
            <person name="MacDonald P.J.P."/>
            <person name="Montmayeur A."/>
            <person name="Murphy C."/>
            <person name="Neiman D."/>
            <person name="Pearson M."/>
            <person name="Priest M."/>
            <person name="Roberts A."/>
            <person name="Saif S."/>
            <person name="Shea T."/>
            <person name="Shenoy N."/>
            <person name="Sisk P."/>
            <person name="Stolte C."/>
            <person name="Sykes S."/>
            <person name="Wortman J."/>
            <person name="Nusbaum C."/>
            <person name="Birren B."/>
        </authorList>
    </citation>
    <scope>NUCLEOTIDE SEQUENCE [LARGE SCALE GENOMIC DNA]</scope>
    <source>
        <strain evidence="7 8">WAL-17108</strain>
    </source>
</reference>
<comment type="subcellular location">
    <subcellularLocation>
        <location evidence="1">Cell membrane</location>
        <topology evidence="1">Multi-pass membrane protein</topology>
    </subcellularLocation>
</comment>